<dbReference type="AlphaFoldDB" id="A0A928X2E9"/>
<dbReference type="RefSeq" id="WP_193992341.1">
    <property type="nucleotide sequence ID" value="NZ_JADEXP010000046.1"/>
</dbReference>
<evidence type="ECO:0008006" key="3">
    <source>
        <dbReference type="Google" id="ProtNLM"/>
    </source>
</evidence>
<gene>
    <name evidence="1" type="ORF">IQ260_07685</name>
</gene>
<organism evidence="1 2">
    <name type="scientific">Leptolyngbya cf. ectocarpi LEGE 11479</name>
    <dbReference type="NCBI Taxonomy" id="1828722"/>
    <lineage>
        <taxon>Bacteria</taxon>
        <taxon>Bacillati</taxon>
        <taxon>Cyanobacteriota</taxon>
        <taxon>Cyanophyceae</taxon>
        <taxon>Leptolyngbyales</taxon>
        <taxon>Leptolyngbyaceae</taxon>
        <taxon>Leptolyngbya group</taxon>
        <taxon>Leptolyngbya</taxon>
    </lineage>
</organism>
<reference evidence="1" key="1">
    <citation type="submission" date="2020-10" db="EMBL/GenBank/DDBJ databases">
        <authorList>
            <person name="Castelo-Branco R."/>
            <person name="Eusebio N."/>
            <person name="Adriana R."/>
            <person name="Vieira A."/>
            <person name="Brugerolle De Fraissinette N."/>
            <person name="Rezende De Castro R."/>
            <person name="Schneider M.P."/>
            <person name="Vasconcelos V."/>
            <person name="Leao P.N."/>
        </authorList>
    </citation>
    <scope>NUCLEOTIDE SEQUENCE</scope>
    <source>
        <strain evidence="1">LEGE 11479</strain>
    </source>
</reference>
<comment type="caution">
    <text evidence="1">The sequence shown here is derived from an EMBL/GenBank/DDBJ whole genome shotgun (WGS) entry which is preliminary data.</text>
</comment>
<keyword evidence="2" id="KW-1185">Reference proteome</keyword>
<sequence length="208" mass="23463">MTRPPILDKTQSYTFSKYFELTADPEDVFAELGITLKKQVLRLPVVSESLDFLSSLEKRLLQTLQLVDLTSEMARRETLIAPVLLDVCAHAHQQLKIEYTVDVSKWLRGSFDYFIPGTQNLLIIEAKQADLARGFVQLGAELAALDQWTRSDSPLLYGAITTGDAWKFGCFERSSKTLLQDIRLYSVPSDLKQLVSILLGIIRGEHTD</sequence>
<evidence type="ECO:0000313" key="2">
    <source>
        <dbReference type="Proteomes" id="UP000615026"/>
    </source>
</evidence>
<dbReference type="EMBL" id="JADEXP010000046">
    <property type="protein sequence ID" value="MBE9066531.1"/>
    <property type="molecule type" value="Genomic_DNA"/>
</dbReference>
<accession>A0A928X2E9</accession>
<evidence type="ECO:0000313" key="1">
    <source>
        <dbReference type="EMBL" id="MBE9066531.1"/>
    </source>
</evidence>
<proteinExistence type="predicted"/>
<protein>
    <recommendedName>
        <fullName evidence="3">Type I restriction enzyme R protein N-terminal domain-containing protein</fullName>
    </recommendedName>
</protein>
<name>A0A928X2E9_LEPEC</name>
<dbReference type="Proteomes" id="UP000615026">
    <property type="component" value="Unassembled WGS sequence"/>
</dbReference>